<dbReference type="STRING" id="644352.J3PE39"/>
<dbReference type="Proteomes" id="UP000006039">
    <property type="component" value="Unassembled WGS sequence"/>
</dbReference>
<dbReference type="RefSeq" id="XP_009227917.1">
    <property type="nucleotide sequence ID" value="XM_009229653.1"/>
</dbReference>
<dbReference type="AlphaFoldDB" id="J3PE39"/>
<reference evidence="2" key="3">
    <citation type="submission" date="2010-09" db="EMBL/GenBank/DDBJ databases">
        <title>Annotation of Gaeumannomyces graminis var. tritici R3-111a-1.</title>
        <authorList>
            <consortium name="The Broad Institute Genome Sequencing Platform"/>
            <person name="Ma L.-J."/>
            <person name="Dead R."/>
            <person name="Young S.K."/>
            <person name="Zeng Q."/>
            <person name="Gargeya S."/>
            <person name="Fitzgerald M."/>
            <person name="Haas B."/>
            <person name="Abouelleil A."/>
            <person name="Alvarado L."/>
            <person name="Arachchi H.M."/>
            <person name="Berlin A."/>
            <person name="Brown A."/>
            <person name="Chapman S.B."/>
            <person name="Chen Z."/>
            <person name="Dunbar C."/>
            <person name="Freedman E."/>
            <person name="Gearin G."/>
            <person name="Gellesch M."/>
            <person name="Goldberg J."/>
            <person name="Griggs A."/>
            <person name="Gujja S."/>
            <person name="Heiman D."/>
            <person name="Howarth C."/>
            <person name="Larson L."/>
            <person name="Lui A."/>
            <person name="MacDonald P.J.P."/>
            <person name="Mehta T."/>
            <person name="Montmayeur A."/>
            <person name="Murphy C."/>
            <person name="Neiman D."/>
            <person name="Pearson M."/>
            <person name="Priest M."/>
            <person name="Roberts A."/>
            <person name="Saif S."/>
            <person name="Shea T."/>
            <person name="Shenoy N."/>
            <person name="Sisk P."/>
            <person name="Stolte C."/>
            <person name="Sykes S."/>
            <person name="Yandava C."/>
            <person name="Wortman J."/>
            <person name="Nusbaum C."/>
            <person name="Birren B."/>
        </authorList>
    </citation>
    <scope>NUCLEOTIDE SEQUENCE</scope>
    <source>
        <strain evidence="2">R3-111a-1</strain>
    </source>
</reference>
<evidence type="ECO:0000313" key="2">
    <source>
        <dbReference type="EMBL" id="EJT70739.1"/>
    </source>
</evidence>
<dbReference type="HOGENOM" id="CLU_016969_0_0_1"/>
<sequence>MYQQTDHGVAAKRFVPSGPNLAHTQPSSPCPPLPRPEVPVMDELTFWSQIFTGAMESLKTQHPVEPKDRFESGFSIRQLESWGEINAKINQAQDRFNDTTGVLGVIKKATRKVADNAFYAQGAVAFVPEFDYSSPVLALVKVLLKVAKTTSTLRHKLAQSLEDLEQSLGDVETYLNMFLGDVNIFKASVHLVAATFHGVENLIGYYIRSQVSRGASAAVSGDEYQRDLVVSLEQIKASSQQLIHQARNSHMHMDKQTHDVVHQEFAKQSATAYAYHRESVQSTEKIAAECTNFLVELLGQYNAKINSRIDMLGIQIQEQIRAASPAIIVHPPQRMAYERDDIIMRHPPLPDGVEKNDMEYVLSIQHRLPKTDCQRAGQLVAQFLFQMWMTHPSSAELLVHGDLQVQGQQLHVSGVTLFCANFVQTIAALPPAANLSAVFFFCGRHSSPSEPTAGGLGMLRCLVAQVFGILAQRRGPGIPIDFDSTLDPDQMMSGDIAQLGQLFLRLVSLLGGSGGGGGGGAAPFTTLFCVIDGIMYYERDQFRAETEQVLELLLCMARMDPLQSLGGCIFKLLITSPAPTRAVRSMFPPEHILTMSHNAIPATGQNFSNQVLARRFGDIGVSTRP</sequence>
<feature type="region of interest" description="Disordered" evidence="1">
    <location>
        <begin position="1"/>
        <end position="35"/>
    </location>
</feature>
<protein>
    <recommendedName>
        <fullName evidence="5">Fungal STAND N-terminal Goodbye domain-containing protein</fullName>
    </recommendedName>
</protein>
<dbReference type="OrthoDB" id="5419927at2759"/>
<dbReference type="EnsemblFungi" id="EJT70739">
    <property type="protein sequence ID" value="EJT70739"/>
    <property type="gene ID" value="GGTG_11762"/>
</dbReference>
<name>J3PE39_GAET3</name>
<reference evidence="3" key="5">
    <citation type="submission" date="2018-04" db="UniProtKB">
        <authorList>
            <consortium name="EnsemblFungi"/>
        </authorList>
    </citation>
    <scope>IDENTIFICATION</scope>
    <source>
        <strain evidence="3">R3-111a-1</strain>
    </source>
</reference>
<evidence type="ECO:0008006" key="5">
    <source>
        <dbReference type="Google" id="ProtNLM"/>
    </source>
</evidence>
<dbReference type="eggNOG" id="ENOG502SHRF">
    <property type="taxonomic scope" value="Eukaryota"/>
</dbReference>
<gene>
    <name evidence="3" type="primary">20352220</name>
    <name evidence="2" type="ORF">GGTG_11762</name>
</gene>
<dbReference type="VEuPathDB" id="FungiDB:GGTG_11762"/>
<evidence type="ECO:0000313" key="4">
    <source>
        <dbReference type="Proteomes" id="UP000006039"/>
    </source>
</evidence>
<dbReference type="EMBL" id="GL385401">
    <property type="protein sequence ID" value="EJT70739.1"/>
    <property type="molecule type" value="Genomic_DNA"/>
</dbReference>
<keyword evidence="4" id="KW-1185">Reference proteome</keyword>
<reference evidence="3" key="4">
    <citation type="journal article" date="2015" name="G3 (Bethesda)">
        <title>Genome sequences of three phytopathogenic species of the Magnaporthaceae family of fungi.</title>
        <authorList>
            <person name="Okagaki L.H."/>
            <person name="Nunes C.C."/>
            <person name="Sailsbery J."/>
            <person name="Clay B."/>
            <person name="Brown D."/>
            <person name="John T."/>
            <person name="Oh Y."/>
            <person name="Young N."/>
            <person name="Fitzgerald M."/>
            <person name="Haas B.J."/>
            <person name="Zeng Q."/>
            <person name="Young S."/>
            <person name="Adiconis X."/>
            <person name="Fan L."/>
            <person name="Levin J.Z."/>
            <person name="Mitchell T.K."/>
            <person name="Okubara P.A."/>
            <person name="Farman M.L."/>
            <person name="Kohn L.M."/>
            <person name="Birren B."/>
            <person name="Ma L.-J."/>
            <person name="Dean R.A."/>
        </authorList>
    </citation>
    <scope>NUCLEOTIDE SEQUENCE</scope>
    <source>
        <strain evidence="3">R3-111a-1</strain>
    </source>
</reference>
<reference evidence="2" key="2">
    <citation type="submission" date="2010-07" db="EMBL/GenBank/DDBJ databases">
        <authorList>
            <consortium name="The Broad Institute Genome Sequencing Platform"/>
            <consortium name="Broad Institute Genome Sequencing Center for Infectious Disease"/>
            <person name="Ma L.-J."/>
            <person name="Dead R."/>
            <person name="Young S."/>
            <person name="Zeng Q."/>
            <person name="Koehrsen M."/>
            <person name="Alvarado L."/>
            <person name="Berlin A."/>
            <person name="Chapman S.B."/>
            <person name="Chen Z."/>
            <person name="Freedman E."/>
            <person name="Gellesch M."/>
            <person name="Goldberg J."/>
            <person name="Griggs A."/>
            <person name="Gujja S."/>
            <person name="Heilman E.R."/>
            <person name="Heiman D."/>
            <person name="Hepburn T."/>
            <person name="Howarth C."/>
            <person name="Jen D."/>
            <person name="Larson L."/>
            <person name="Mehta T."/>
            <person name="Neiman D."/>
            <person name="Pearson M."/>
            <person name="Roberts A."/>
            <person name="Saif S."/>
            <person name="Shea T."/>
            <person name="Shenoy N."/>
            <person name="Sisk P."/>
            <person name="Stolte C."/>
            <person name="Sykes S."/>
            <person name="Walk T."/>
            <person name="White J."/>
            <person name="Yandava C."/>
            <person name="Haas B."/>
            <person name="Nusbaum C."/>
            <person name="Birren B."/>
        </authorList>
    </citation>
    <scope>NUCLEOTIDE SEQUENCE</scope>
    <source>
        <strain evidence="2">R3-111a-1</strain>
    </source>
</reference>
<accession>J3PE39</accession>
<dbReference type="GeneID" id="20352220"/>
<proteinExistence type="predicted"/>
<dbReference type="PANTHER" id="PTHR40619:SF3">
    <property type="entry name" value="FUNGAL STAND N-TERMINAL GOODBYE DOMAIN-CONTAINING PROTEIN"/>
    <property type="match status" value="1"/>
</dbReference>
<evidence type="ECO:0000313" key="3">
    <source>
        <dbReference type="EnsemblFungi" id="EJT70739"/>
    </source>
</evidence>
<reference evidence="4" key="1">
    <citation type="submission" date="2010-07" db="EMBL/GenBank/DDBJ databases">
        <title>The genome sequence of Gaeumannomyces graminis var. tritici strain R3-111a-1.</title>
        <authorList>
            <consortium name="The Broad Institute Genome Sequencing Platform"/>
            <person name="Ma L.-J."/>
            <person name="Dead R."/>
            <person name="Young S."/>
            <person name="Zeng Q."/>
            <person name="Koehrsen M."/>
            <person name="Alvarado L."/>
            <person name="Berlin A."/>
            <person name="Chapman S.B."/>
            <person name="Chen Z."/>
            <person name="Freedman E."/>
            <person name="Gellesch M."/>
            <person name="Goldberg J."/>
            <person name="Griggs A."/>
            <person name="Gujja S."/>
            <person name="Heilman E.R."/>
            <person name="Heiman D."/>
            <person name="Hepburn T."/>
            <person name="Howarth C."/>
            <person name="Jen D."/>
            <person name="Larson L."/>
            <person name="Mehta T."/>
            <person name="Neiman D."/>
            <person name="Pearson M."/>
            <person name="Roberts A."/>
            <person name="Saif S."/>
            <person name="Shea T."/>
            <person name="Shenoy N."/>
            <person name="Sisk P."/>
            <person name="Stolte C."/>
            <person name="Sykes S."/>
            <person name="Walk T."/>
            <person name="White J."/>
            <person name="Yandava C."/>
            <person name="Haas B."/>
            <person name="Nusbaum C."/>
            <person name="Birren B."/>
        </authorList>
    </citation>
    <scope>NUCLEOTIDE SEQUENCE [LARGE SCALE GENOMIC DNA]</scope>
    <source>
        <strain evidence="4">R3-111a-1</strain>
    </source>
</reference>
<organism evidence="2">
    <name type="scientific">Gaeumannomyces tritici (strain R3-111a-1)</name>
    <name type="common">Wheat and barley take-all root rot fungus</name>
    <name type="synonym">Gaeumannomyces graminis var. tritici</name>
    <dbReference type="NCBI Taxonomy" id="644352"/>
    <lineage>
        <taxon>Eukaryota</taxon>
        <taxon>Fungi</taxon>
        <taxon>Dikarya</taxon>
        <taxon>Ascomycota</taxon>
        <taxon>Pezizomycotina</taxon>
        <taxon>Sordariomycetes</taxon>
        <taxon>Sordariomycetidae</taxon>
        <taxon>Magnaporthales</taxon>
        <taxon>Magnaporthaceae</taxon>
        <taxon>Gaeumannomyces</taxon>
    </lineage>
</organism>
<dbReference type="PANTHER" id="PTHR40619">
    <property type="entry name" value="FUNGAL STAND N-TERMINAL GOODBYE DOMAIN-CONTAINING PROTEIN"/>
    <property type="match status" value="1"/>
</dbReference>
<evidence type="ECO:0000256" key="1">
    <source>
        <dbReference type="SAM" id="MobiDB-lite"/>
    </source>
</evidence>